<dbReference type="PANTHER" id="PTHR43649:SF33">
    <property type="entry name" value="POLYGALACTURONAN_RHAMNOGALACTURONAN-BINDING PROTEIN YTCQ"/>
    <property type="match status" value="1"/>
</dbReference>
<dbReference type="Proteomes" id="UP000658225">
    <property type="component" value="Unassembled WGS sequence"/>
</dbReference>
<organism evidence="7 8">
    <name type="scientific">Sporosarcina limicola</name>
    <dbReference type="NCBI Taxonomy" id="34101"/>
    <lineage>
        <taxon>Bacteria</taxon>
        <taxon>Bacillati</taxon>
        <taxon>Bacillota</taxon>
        <taxon>Bacilli</taxon>
        <taxon>Bacillales</taxon>
        <taxon>Caryophanaceae</taxon>
        <taxon>Sporosarcina</taxon>
    </lineage>
</organism>
<sequence length="431" mass="47822">MRKWLLSLLVLIVIVSGCSNDAEKGETGKGIEDPGEVAGKITVWGWDVAAETLKLSVDKFKEEYPDVEVEVEDFNSGDLYEKLTVGLVSKGSGMPDVILMEDERIPGYVNQFPEGFLNLSEMGYDKHKALFSEAKLENVMHEDSIVAAPWDIGPTGVFYRVDLFEEAGVNAEDIVTWDDYVKAGIQIKDKLGIKMLPIDIAKYDGVFSQMMQQQGTSYFNENDEIDLTSEEAVRSMEMVKKLYDNDLVLNNSGWDGIVTATVNGEVATVPYGAWYTGTIMDQAPDLKGKWDMFYLPQFSEGGTRYGNVGGSAILVSAYSKNKNAAYAFTEFFTTDVDTQLLGFEKYGLFPSLKSTYDSPILTGNSAYFNNKPIFKNFADIVSEVPKVNMNKYNAQASQIMANAQASVLLEGTPVQEALEKAEKQLVNEIRE</sequence>
<evidence type="ECO:0000313" key="7">
    <source>
        <dbReference type="EMBL" id="MBE1556303.1"/>
    </source>
</evidence>
<evidence type="ECO:0000256" key="5">
    <source>
        <dbReference type="ARBA" id="ARBA00023288"/>
    </source>
</evidence>
<dbReference type="RefSeq" id="WP_192599963.1">
    <property type="nucleotide sequence ID" value="NZ_JADBEL010000024.1"/>
</dbReference>
<gene>
    <name evidence="7" type="ORF">H4683_003426</name>
</gene>
<dbReference type="AlphaFoldDB" id="A0A927MLS4"/>
<proteinExistence type="predicted"/>
<dbReference type="Pfam" id="PF13416">
    <property type="entry name" value="SBP_bac_8"/>
    <property type="match status" value="1"/>
</dbReference>
<dbReference type="PANTHER" id="PTHR43649">
    <property type="entry name" value="ARABINOSE-BINDING PROTEIN-RELATED"/>
    <property type="match status" value="1"/>
</dbReference>
<accession>A0A927MLS4</accession>
<evidence type="ECO:0000256" key="4">
    <source>
        <dbReference type="ARBA" id="ARBA00023139"/>
    </source>
</evidence>
<evidence type="ECO:0000256" key="2">
    <source>
        <dbReference type="ARBA" id="ARBA00022729"/>
    </source>
</evidence>
<feature type="signal peptide" evidence="6">
    <location>
        <begin position="1"/>
        <end position="21"/>
    </location>
</feature>
<evidence type="ECO:0000256" key="1">
    <source>
        <dbReference type="ARBA" id="ARBA00022475"/>
    </source>
</evidence>
<evidence type="ECO:0000256" key="3">
    <source>
        <dbReference type="ARBA" id="ARBA00023136"/>
    </source>
</evidence>
<keyword evidence="3" id="KW-0472">Membrane</keyword>
<dbReference type="SUPFAM" id="SSF53850">
    <property type="entry name" value="Periplasmic binding protein-like II"/>
    <property type="match status" value="1"/>
</dbReference>
<dbReference type="CDD" id="cd13585">
    <property type="entry name" value="PBP2_TMBP_like"/>
    <property type="match status" value="1"/>
</dbReference>
<dbReference type="Gene3D" id="3.40.190.10">
    <property type="entry name" value="Periplasmic binding protein-like II"/>
    <property type="match status" value="1"/>
</dbReference>
<evidence type="ECO:0000256" key="6">
    <source>
        <dbReference type="SAM" id="SignalP"/>
    </source>
</evidence>
<keyword evidence="1" id="KW-1003">Cell membrane</keyword>
<name>A0A927MLS4_9BACL</name>
<keyword evidence="8" id="KW-1185">Reference proteome</keyword>
<comment type="caution">
    <text evidence="7">The sequence shown here is derived from an EMBL/GenBank/DDBJ whole genome shotgun (WGS) entry which is preliminary data.</text>
</comment>
<dbReference type="PROSITE" id="PS51257">
    <property type="entry name" value="PROKAR_LIPOPROTEIN"/>
    <property type="match status" value="1"/>
</dbReference>
<feature type="chain" id="PRO_5037894931" evidence="6">
    <location>
        <begin position="22"/>
        <end position="431"/>
    </location>
</feature>
<dbReference type="InterPro" id="IPR050490">
    <property type="entry name" value="Bact_solute-bd_prot1"/>
</dbReference>
<evidence type="ECO:0000313" key="8">
    <source>
        <dbReference type="Proteomes" id="UP000658225"/>
    </source>
</evidence>
<dbReference type="InterPro" id="IPR006059">
    <property type="entry name" value="SBP"/>
</dbReference>
<keyword evidence="2 6" id="KW-0732">Signal</keyword>
<keyword evidence="4" id="KW-0564">Palmitate</keyword>
<protein>
    <submittedName>
        <fullName evidence="7">Lactose/L-arabinose transport system substrate-binding protein</fullName>
    </submittedName>
</protein>
<keyword evidence="5" id="KW-0449">Lipoprotein</keyword>
<reference evidence="7" key="1">
    <citation type="submission" date="2020-10" db="EMBL/GenBank/DDBJ databases">
        <title>Genomic Encyclopedia of Type Strains, Phase IV (KMG-IV): sequencing the most valuable type-strain genomes for metagenomic binning, comparative biology and taxonomic classification.</title>
        <authorList>
            <person name="Goeker M."/>
        </authorList>
    </citation>
    <scope>NUCLEOTIDE SEQUENCE</scope>
    <source>
        <strain evidence="7">DSM 13886</strain>
    </source>
</reference>
<dbReference type="EMBL" id="JADBEL010000024">
    <property type="protein sequence ID" value="MBE1556303.1"/>
    <property type="molecule type" value="Genomic_DNA"/>
</dbReference>